<dbReference type="SUPFAM" id="SSF82185">
    <property type="entry name" value="Histone H3 K4-specific methyltransferase SET7/9 N-terminal domain"/>
    <property type="match status" value="1"/>
</dbReference>
<dbReference type="PANTHER" id="PTHR23084:SF263">
    <property type="entry name" value="MORN REPEAT-CONTAINING PROTEIN 1"/>
    <property type="match status" value="1"/>
</dbReference>
<reference evidence="4" key="4">
    <citation type="journal article" date="2020" name="Data Brief">
        <title>Transcriptome dataset of Babesia bovis life stages within vertebrate and invertebrate hosts.</title>
        <authorList>
            <person name="Ueti M.W."/>
            <person name="Johnson W.C."/>
            <person name="Kappmeyer L.S."/>
            <person name="Herndon D.R."/>
            <person name="Mousel M.R."/>
            <person name="Reif K.E."/>
            <person name="Taus N.S."/>
            <person name="Ifeonu O.O."/>
            <person name="Silva J.C."/>
            <person name="Suarez C.E."/>
            <person name="Brayton K.A."/>
        </authorList>
    </citation>
    <scope>NUCLEOTIDE SEQUENCE [LARGE SCALE GENOMIC DNA]</scope>
</reference>
<evidence type="ECO:0000256" key="1">
    <source>
        <dbReference type="ARBA" id="ARBA00022737"/>
    </source>
</evidence>
<gene>
    <name evidence="2 3" type="ORF">BBOV_II006120</name>
</gene>
<dbReference type="VEuPathDB" id="PiroplasmaDB:BBOV_II006120"/>
<dbReference type="Proteomes" id="UP000002173">
    <property type="component" value="Unassembled WGS sequence"/>
</dbReference>
<dbReference type="EMBL" id="AAXT01000003">
    <property type="protein sequence ID" value="EDO06562.1"/>
    <property type="molecule type" value="Genomic_DNA"/>
</dbReference>
<organism evidence="3 4">
    <name type="scientific">Babesia bovis</name>
    <dbReference type="NCBI Taxonomy" id="5865"/>
    <lineage>
        <taxon>Eukaryota</taxon>
        <taxon>Sar</taxon>
        <taxon>Alveolata</taxon>
        <taxon>Apicomplexa</taxon>
        <taxon>Aconoidasida</taxon>
        <taxon>Piroplasmida</taxon>
        <taxon>Babesiidae</taxon>
        <taxon>Babesia</taxon>
    </lineage>
</organism>
<evidence type="ECO:0000313" key="2">
    <source>
        <dbReference type="EMBL" id="BAN64668.1"/>
    </source>
</evidence>
<reference evidence="2" key="3">
    <citation type="journal article" date="2014" name="BMC Genomics">
        <title>The Babesia bovis gene and promoter model: an update from full-length EST analysis.</title>
        <authorList>
            <person name="Yamagishi J."/>
            <person name="Wakaguri H."/>
            <person name="Yokoyama N."/>
            <person name="Yamashita R."/>
            <person name="Suzuki Y."/>
            <person name="Xuan X."/>
            <person name="Igarashi I."/>
        </authorList>
    </citation>
    <scope>NUCLEOTIDE SEQUENCE</scope>
    <source>
        <strain evidence="2">Texas</strain>
    </source>
</reference>
<dbReference type="STRING" id="5865.A7AUF1"/>
<dbReference type="Gene3D" id="2.20.110.10">
    <property type="entry name" value="Histone H3 K4-specific methyltransferase SET7/9 N-terminal domain"/>
    <property type="match status" value="1"/>
</dbReference>
<dbReference type="OMA" id="EEYYLFF"/>
<dbReference type="KEGG" id="bbo:BBOV_II006120"/>
<reference evidence="3 4" key="1">
    <citation type="journal article" date="2007" name="PLoS Pathog.">
        <title>Genome sequence of Babesia bovis and comparative analysis of apicomplexan hemoprotozoa.</title>
        <authorList>
            <person name="Brayton K.A."/>
            <person name="Lau A.O.T."/>
            <person name="Herndon D.R."/>
            <person name="Hannick L."/>
            <person name="Kappmeyer L.S."/>
            <person name="Berens S.J."/>
            <person name="Bidwell S.L."/>
            <person name="Brown W.C."/>
            <person name="Crabtree J."/>
            <person name="Fadrosh D."/>
            <person name="Feldblum T."/>
            <person name="Forberger H.A."/>
            <person name="Haas B.J."/>
            <person name="Howell J.M."/>
            <person name="Khouri H."/>
            <person name="Koo H."/>
            <person name="Mann D.J."/>
            <person name="Norimine J."/>
            <person name="Paulsen I.T."/>
            <person name="Radune D."/>
            <person name="Ren Q."/>
            <person name="Smith R.K. Jr."/>
            <person name="Suarez C.E."/>
            <person name="White O."/>
            <person name="Wortman J.R."/>
            <person name="Knowles D.P. Jr."/>
            <person name="McElwain T.F."/>
            <person name="Nene V.M."/>
        </authorList>
    </citation>
    <scope>NUCLEOTIDE SEQUENCE [LARGE SCALE GENOMIC DNA]</scope>
    <source>
        <strain evidence="3">T2Bo</strain>
    </source>
</reference>
<name>A7AUF1_BABBO</name>
<keyword evidence="4" id="KW-1185">Reference proteome</keyword>
<dbReference type="AlphaFoldDB" id="A7AUF1"/>
<sequence length="280" mass="31214">MGQAQSVSSKRFQEEYYLFFDEKPECDNAHLSPKRIYPGFGKYVVDYRSEFDPAKDVSGIKLVHRIDTPDVYNVSTHGDFCDDTDTQSRVQTLSPVDNVGGIDDFALHTVATPTDDDFSIYEYCSPSGRRIRGRYDGAAFTDGRITWPDGRQYNGQLKGSVPHGFGTYHTSRGNEYTGHWSMGLQHGEGSYTTYKSGCRIQRRGVWDHGQLVRWLDDDPQEYFKSPERKTMIERIMEPNGDTPGISPVSRATSAVPSMAVSPISHDHTAGAGCSGEDPGC</sequence>
<dbReference type="InterPro" id="IPR003409">
    <property type="entry name" value="MORN"/>
</dbReference>
<reference evidence="3" key="2">
    <citation type="submission" date="2007-08" db="EMBL/GenBank/DDBJ databases">
        <authorList>
            <person name="Nene V."/>
        </authorList>
    </citation>
    <scope>NUCLEOTIDE SEQUENCE</scope>
    <source>
        <strain evidence="3">T2Bo</strain>
    </source>
</reference>
<evidence type="ECO:0000313" key="3">
    <source>
        <dbReference type="EMBL" id="EDO06562.1"/>
    </source>
</evidence>
<proteinExistence type="evidence at transcript level"/>
<dbReference type="GeneID" id="5478364"/>
<reference evidence="4" key="5">
    <citation type="journal article" date="2021" name="Int. J. Parasitol.">
        <title>Comparative analysis of gene expression between Babesia bovis blood stages and kinetes allowed by improved genome annotation.</title>
        <authorList>
            <person name="Ueti M.W."/>
            <person name="Johnson W.C."/>
            <person name="Kappmeyer L.S."/>
            <person name="Herndon D.R."/>
            <person name="Mousel M.R."/>
            <person name="Reif K.E."/>
            <person name="Taus N.S."/>
            <person name="Ifeonu O.O."/>
            <person name="Silva J.C."/>
            <person name="Suarez C.E."/>
            <person name="Brayton K.A."/>
        </authorList>
    </citation>
    <scope>NUCLEOTIDE SEQUENCE [LARGE SCALE GENOMIC DNA]</scope>
</reference>
<protein>
    <submittedName>
        <fullName evidence="3">Uncharacterized protein</fullName>
    </submittedName>
</protein>
<dbReference type="RefSeq" id="XP_001610130.1">
    <property type="nucleotide sequence ID" value="XM_001610080.1"/>
</dbReference>
<evidence type="ECO:0000313" key="4">
    <source>
        <dbReference type="Proteomes" id="UP000002173"/>
    </source>
</evidence>
<dbReference type="PANTHER" id="PTHR23084">
    <property type="entry name" value="PHOSPHATIDYLINOSITOL-4-PHOSPHATE 5-KINASE RELATED"/>
    <property type="match status" value="1"/>
</dbReference>
<accession>A7AUF1</accession>
<dbReference type="eggNOG" id="ENOG502QX2V">
    <property type="taxonomic scope" value="Eukaryota"/>
</dbReference>
<keyword evidence="1" id="KW-0677">Repeat</keyword>
<dbReference type="EMBL" id="AK440874">
    <property type="protein sequence ID" value="BAN64668.1"/>
    <property type="molecule type" value="mRNA"/>
</dbReference>
<dbReference type="SMART" id="SM00698">
    <property type="entry name" value="MORN"/>
    <property type="match status" value="2"/>
</dbReference>